<dbReference type="GO" id="GO:0016787">
    <property type="term" value="F:hydrolase activity"/>
    <property type="evidence" value="ECO:0007669"/>
    <property type="project" value="InterPro"/>
</dbReference>
<dbReference type="SUPFAM" id="SSF56300">
    <property type="entry name" value="Metallo-dependent phosphatases"/>
    <property type="match status" value="1"/>
</dbReference>
<organism evidence="8 9">
    <name type="scientific">Athelia psychrophila</name>
    <dbReference type="NCBI Taxonomy" id="1759441"/>
    <lineage>
        <taxon>Eukaryota</taxon>
        <taxon>Fungi</taxon>
        <taxon>Dikarya</taxon>
        <taxon>Basidiomycota</taxon>
        <taxon>Agaricomycotina</taxon>
        <taxon>Agaricomycetes</taxon>
        <taxon>Agaricomycetidae</taxon>
        <taxon>Atheliales</taxon>
        <taxon>Atheliaceae</taxon>
        <taxon>Athelia</taxon>
    </lineage>
</organism>
<gene>
    <name evidence="8" type="ORF">FIBSPDRAFT_771568</name>
</gene>
<evidence type="ECO:0000256" key="6">
    <source>
        <dbReference type="SAM" id="Phobius"/>
    </source>
</evidence>
<evidence type="ECO:0000256" key="3">
    <source>
        <dbReference type="ARBA" id="ARBA00022989"/>
    </source>
</evidence>
<sequence length="572" mass="64740">MGRIQLWLEARFNSCRGFPDRHTIILRLLQLLWIGIILRYELGVFDDVLRDCKWPVPETDTQARMVHIALVADPQIMNRYSYRSRSPWLYHLGQFIVDLNLRKNWRIVLKRLQPRSDAVVFLGDMMDGGRDDSTDDEYETYFARFQDIFKPQSPPSPTYYLPGNHDFGLGYADDFSLHAQERYLAHFAHQRWTNNGLNYHISVAGHTLVFIDALTLIEEFEERSKVRYDHRAPKPRQGGTVEFINNFVSGKHVDPVILMTHIPLARPSDASCGPLREKGTIRKGTGYGYQNTLTWDTSRFLLSKLKPVLIFSGDDHDYCDLNHHIPNTDQTTPEVTVKAFAINMGIQRPGFQLLSLVAPSPSTNQPAQHLHTPCFLPDQFGIYISAYVPLLVITLFGILAANLYRIRFGNSQKERVKRDQQLSETRGTTATPALGGTDEQSTVVSRGNRDDEMQAEGESEESGRAVDANGHGNGKAHTHSKTNSAQFLPAPAAHAKHRQRQHAFSFTFVLSGTRRRISVPRFAEPSVLWLSSIRGGSASGWVLVWGFVRDVGVVAWPAVGVFAGISWWMFHS</sequence>
<evidence type="ECO:0000313" key="8">
    <source>
        <dbReference type="EMBL" id="KZP34175.1"/>
    </source>
</evidence>
<evidence type="ECO:0000256" key="5">
    <source>
        <dbReference type="SAM" id="MobiDB-lite"/>
    </source>
</evidence>
<protein>
    <submittedName>
        <fullName evidence="8">Metallo-dependent phosphatase</fullName>
    </submittedName>
</protein>
<dbReference type="InterPro" id="IPR033308">
    <property type="entry name" value="PGAP5/Cdc1/Ted1"/>
</dbReference>
<dbReference type="PANTHER" id="PTHR13315:SF4">
    <property type="entry name" value="METALLOPHOSPHOESTERASE, ISOFORM E"/>
    <property type="match status" value="1"/>
</dbReference>
<reference evidence="8 9" key="1">
    <citation type="journal article" date="2016" name="Mol. Biol. Evol.">
        <title>Comparative Genomics of Early-Diverging Mushroom-Forming Fungi Provides Insights into the Origins of Lignocellulose Decay Capabilities.</title>
        <authorList>
            <person name="Nagy L.G."/>
            <person name="Riley R."/>
            <person name="Tritt A."/>
            <person name="Adam C."/>
            <person name="Daum C."/>
            <person name="Floudas D."/>
            <person name="Sun H."/>
            <person name="Yadav J.S."/>
            <person name="Pangilinan J."/>
            <person name="Larsson K.H."/>
            <person name="Matsuura K."/>
            <person name="Barry K."/>
            <person name="Labutti K."/>
            <person name="Kuo R."/>
            <person name="Ohm R.A."/>
            <person name="Bhattacharya S.S."/>
            <person name="Shirouzu T."/>
            <person name="Yoshinaga Y."/>
            <person name="Martin F.M."/>
            <person name="Grigoriev I.V."/>
            <person name="Hibbett D.S."/>
        </authorList>
    </citation>
    <scope>NUCLEOTIDE SEQUENCE [LARGE SCALE GENOMIC DNA]</scope>
    <source>
        <strain evidence="8 9">CBS 109695</strain>
    </source>
</reference>
<keyword evidence="2 6" id="KW-0812">Transmembrane</keyword>
<evidence type="ECO:0000256" key="4">
    <source>
        <dbReference type="ARBA" id="ARBA00023136"/>
    </source>
</evidence>
<dbReference type="OrthoDB" id="5977743at2759"/>
<feature type="compositionally biased region" description="Polar residues" evidence="5">
    <location>
        <begin position="422"/>
        <end position="431"/>
    </location>
</feature>
<keyword evidence="9" id="KW-1185">Reference proteome</keyword>
<feature type="transmembrane region" description="Helical" evidence="6">
    <location>
        <begin position="380"/>
        <end position="404"/>
    </location>
</feature>
<dbReference type="Pfam" id="PF00149">
    <property type="entry name" value="Metallophos"/>
    <property type="match status" value="1"/>
</dbReference>
<feature type="region of interest" description="Disordered" evidence="5">
    <location>
        <begin position="414"/>
        <end position="481"/>
    </location>
</feature>
<dbReference type="STRING" id="436010.A0A166WWA8"/>
<dbReference type="GO" id="GO:0016020">
    <property type="term" value="C:membrane"/>
    <property type="evidence" value="ECO:0007669"/>
    <property type="project" value="UniProtKB-SubCell"/>
</dbReference>
<accession>A0A166WWA8</accession>
<dbReference type="EMBL" id="KV417480">
    <property type="protein sequence ID" value="KZP34175.1"/>
    <property type="molecule type" value="Genomic_DNA"/>
</dbReference>
<evidence type="ECO:0000256" key="1">
    <source>
        <dbReference type="ARBA" id="ARBA00004141"/>
    </source>
</evidence>
<evidence type="ECO:0000256" key="2">
    <source>
        <dbReference type="ARBA" id="ARBA00022692"/>
    </source>
</evidence>
<dbReference type="Gene3D" id="3.60.21.10">
    <property type="match status" value="1"/>
</dbReference>
<dbReference type="PANTHER" id="PTHR13315">
    <property type="entry name" value="METALLO PHOSPHOESTERASE RELATED"/>
    <property type="match status" value="1"/>
</dbReference>
<feature type="domain" description="Calcineurin-like phosphoesterase" evidence="7">
    <location>
        <begin position="108"/>
        <end position="318"/>
    </location>
</feature>
<dbReference type="InterPro" id="IPR029052">
    <property type="entry name" value="Metallo-depent_PP-like"/>
</dbReference>
<keyword evidence="4 6" id="KW-0472">Membrane</keyword>
<dbReference type="AlphaFoldDB" id="A0A166WWA8"/>
<evidence type="ECO:0000313" key="9">
    <source>
        <dbReference type="Proteomes" id="UP000076532"/>
    </source>
</evidence>
<name>A0A166WWA8_9AGAM</name>
<dbReference type="InterPro" id="IPR004843">
    <property type="entry name" value="Calcineurin-like_PHP"/>
</dbReference>
<keyword evidence="3 6" id="KW-1133">Transmembrane helix</keyword>
<proteinExistence type="predicted"/>
<evidence type="ECO:0000259" key="7">
    <source>
        <dbReference type="Pfam" id="PF00149"/>
    </source>
</evidence>
<feature type="transmembrane region" description="Helical" evidence="6">
    <location>
        <begin position="553"/>
        <end position="570"/>
    </location>
</feature>
<dbReference type="GO" id="GO:0006506">
    <property type="term" value="P:GPI anchor biosynthetic process"/>
    <property type="evidence" value="ECO:0007669"/>
    <property type="project" value="InterPro"/>
</dbReference>
<comment type="subcellular location">
    <subcellularLocation>
        <location evidence="1">Membrane</location>
        <topology evidence="1">Multi-pass membrane protein</topology>
    </subcellularLocation>
</comment>
<dbReference type="Proteomes" id="UP000076532">
    <property type="component" value="Unassembled WGS sequence"/>
</dbReference>
<dbReference type="GO" id="GO:0005783">
    <property type="term" value="C:endoplasmic reticulum"/>
    <property type="evidence" value="ECO:0007669"/>
    <property type="project" value="TreeGrafter"/>
</dbReference>